<reference evidence="1 2" key="1">
    <citation type="submission" date="2021-06" db="EMBL/GenBank/DDBJ databases">
        <title>Caerostris extrusa draft genome.</title>
        <authorList>
            <person name="Kono N."/>
            <person name="Arakawa K."/>
        </authorList>
    </citation>
    <scope>NUCLEOTIDE SEQUENCE [LARGE SCALE GENOMIC DNA]</scope>
</reference>
<dbReference type="AlphaFoldDB" id="A0AAV4TAR5"/>
<sequence>MYRSLLEAFFRAAAFLFIYIFGKIQQLPYCLSLDSGFNLNAVWDGFFVHPVLKHIQNGEQKRPTPKRAPIKEPYIGWEIDTTSSRKAGVLEDCGFELDCVIAGRDPISLKRDFSGSTVSGEESEARHL</sequence>
<keyword evidence="2" id="KW-1185">Reference proteome</keyword>
<evidence type="ECO:0000313" key="1">
    <source>
        <dbReference type="EMBL" id="GIY41877.1"/>
    </source>
</evidence>
<organism evidence="1 2">
    <name type="scientific">Caerostris extrusa</name>
    <name type="common">Bark spider</name>
    <name type="synonym">Caerostris bankana</name>
    <dbReference type="NCBI Taxonomy" id="172846"/>
    <lineage>
        <taxon>Eukaryota</taxon>
        <taxon>Metazoa</taxon>
        <taxon>Ecdysozoa</taxon>
        <taxon>Arthropoda</taxon>
        <taxon>Chelicerata</taxon>
        <taxon>Arachnida</taxon>
        <taxon>Araneae</taxon>
        <taxon>Araneomorphae</taxon>
        <taxon>Entelegynae</taxon>
        <taxon>Araneoidea</taxon>
        <taxon>Araneidae</taxon>
        <taxon>Caerostris</taxon>
    </lineage>
</organism>
<dbReference type="EMBL" id="BPLR01010770">
    <property type="protein sequence ID" value="GIY41877.1"/>
    <property type="molecule type" value="Genomic_DNA"/>
</dbReference>
<accession>A0AAV4TAR5</accession>
<gene>
    <name evidence="1" type="ORF">CEXT_636181</name>
</gene>
<proteinExistence type="predicted"/>
<protein>
    <submittedName>
        <fullName evidence="1">Uncharacterized protein</fullName>
    </submittedName>
</protein>
<dbReference type="Proteomes" id="UP001054945">
    <property type="component" value="Unassembled WGS sequence"/>
</dbReference>
<evidence type="ECO:0000313" key="2">
    <source>
        <dbReference type="Proteomes" id="UP001054945"/>
    </source>
</evidence>
<comment type="caution">
    <text evidence="1">The sequence shown here is derived from an EMBL/GenBank/DDBJ whole genome shotgun (WGS) entry which is preliminary data.</text>
</comment>
<name>A0AAV4TAR5_CAEEX</name>